<dbReference type="InterPro" id="IPR028055">
    <property type="entry name" value="YidC/Oxa/ALB_C"/>
</dbReference>
<dbReference type="PANTHER" id="PTHR12428:SF65">
    <property type="entry name" value="CYTOCHROME C OXIDASE ASSEMBLY PROTEIN COX18, MITOCHONDRIAL"/>
    <property type="match status" value="1"/>
</dbReference>
<feature type="transmembrane region" description="Helical" evidence="6">
    <location>
        <begin position="20"/>
        <end position="40"/>
    </location>
</feature>
<dbReference type="Proteomes" id="UP001596101">
    <property type="component" value="Unassembled WGS sequence"/>
</dbReference>
<feature type="transmembrane region" description="Helical" evidence="6">
    <location>
        <begin position="93"/>
        <end position="113"/>
    </location>
</feature>
<name>A0ABW0ML08_9BURK</name>
<keyword evidence="2 5" id="KW-0812">Transmembrane</keyword>
<feature type="domain" description="Membrane insertase YidC/Oxa/ALB C-terminal" evidence="7">
    <location>
        <begin position="20"/>
        <end position="197"/>
    </location>
</feature>
<accession>A0ABW0ML08</accession>
<dbReference type="RefSeq" id="WP_379755514.1">
    <property type="nucleotide sequence ID" value="NZ_JBHSMR010000013.1"/>
</dbReference>
<gene>
    <name evidence="8" type="primary">yidC</name>
    <name evidence="8" type="ORF">ACFPQ5_12065</name>
</gene>
<evidence type="ECO:0000256" key="6">
    <source>
        <dbReference type="SAM" id="Phobius"/>
    </source>
</evidence>
<dbReference type="EMBL" id="JBHSMR010000013">
    <property type="protein sequence ID" value="MFC5478933.1"/>
    <property type="molecule type" value="Genomic_DNA"/>
</dbReference>
<keyword evidence="4 6" id="KW-0472">Membrane</keyword>
<evidence type="ECO:0000259" key="7">
    <source>
        <dbReference type="Pfam" id="PF02096"/>
    </source>
</evidence>
<evidence type="ECO:0000256" key="3">
    <source>
        <dbReference type="ARBA" id="ARBA00022989"/>
    </source>
</evidence>
<dbReference type="NCBIfam" id="TIGR03592">
    <property type="entry name" value="yidC_oxa1_cterm"/>
    <property type="match status" value="1"/>
</dbReference>
<dbReference type="Pfam" id="PF02096">
    <property type="entry name" value="60KD_IMP"/>
    <property type="match status" value="1"/>
</dbReference>
<comment type="subcellular location">
    <subcellularLocation>
        <location evidence="1 5">Membrane</location>
        <topology evidence="1 5">Multi-pass membrane protein</topology>
    </subcellularLocation>
</comment>
<evidence type="ECO:0000256" key="4">
    <source>
        <dbReference type="ARBA" id="ARBA00023136"/>
    </source>
</evidence>
<feature type="transmembrane region" description="Helical" evidence="6">
    <location>
        <begin position="133"/>
        <end position="151"/>
    </location>
</feature>
<evidence type="ECO:0000256" key="5">
    <source>
        <dbReference type="RuleBase" id="RU003945"/>
    </source>
</evidence>
<evidence type="ECO:0000256" key="2">
    <source>
        <dbReference type="ARBA" id="ARBA00022692"/>
    </source>
</evidence>
<proteinExistence type="inferred from homology"/>
<dbReference type="InterPro" id="IPR001708">
    <property type="entry name" value="YidC/ALB3/OXA1/COX18"/>
</dbReference>
<feature type="transmembrane region" description="Helical" evidence="6">
    <location>
        <begin position="158"/>
        <end position="176"/>
    </location>
</feature>
<keyword evidence="9" id="KW-1185">Reference proteome</keyword>
<sequence length="210" mass="22686">MNEILASIMSGLAGVFDGNMGWAILVLALAVRLALLPLTLRLARRMRANQKIVASLEPQVAEIRKRLADKPAEMFAAISNLYKQNGASMFDRSSLMGALLQLPVFGLLYKAISNASLGAGPFLWMRSLATPDAALTGIVLALTALSAYYMPSAAPDKAMVMMLVQVVVTAFILWKLSAGLGLYWAASSFVSGLQACVLRFDERRFKALKS</sequence>
<organism evidence="8 9">
    <name type="scientific">Massilia suwonensis</name>
    <dbReference type="NCBI Taxonomy" id="648895"/>
    <lineage>
        <taxon>Bacteria</taxon>
        <taxon>Pseudomonadati</taxon>
        <taxon>Pseudomonadota</taxon>
        <taxon>Betaproteobacteria</taxon>
        <taxon>Burkholderiales</taxon>
        <taxon>Oxalobacteraceae</taxon>
        <taxon>Telluria group</taxon>
        <taxon>Massilia</taxon>
    </lineage>
</organism>
<reference evidence="9" key="1">
    <citation type="journal article" date="2019" name="Int. J. Syst. Evol. Microbiol.">
        <title>The Global Catalogue of Microorganisms (GCM) 10K type strain sequencing project: providing services to taxonomists for standard genome sequencing and annotation.</title>
        <authorList>
            <consortium name="The Broad Institute Genomics Platform"/>
            <consortium name="The Broad Institute Genome Sequencing Center for Infectious Disease"/>
            <person name="Wu L."/>
            <person name="Ma J."/>
        </authorList>
    </citation>
    <scope>NUCLEOTIDE SEQUENCE [LARGE SCALE GENOMIC DNA]</scope>
    <source>
        <strain evidence="9">CCUG 43111</strain>
    </source>
</reference>
<protein>
    <submittedName>
        <fullName evidence="8">Membrane protein insertase YidC</fullName>
    </submittedName>
</protein>
<evidence type="ECO:0000256" key="1">
    <source>
        <dbReference type="ARBA" id="ARBA00004141"/>
    </source>
</evidence>
<keyword evidence="3 6" id="KW-1133">Transmembrane helix</keyword>
<evidence type="ECO:0000313" key="8">
    <source>
        <dbReference type="EMBL" id="MFC5478933.1"/>
    </source>
</evidence>
<comment type="caution">
    <text evidence="8">The sequence shown here is derived from an EMBL/GenBank/DDBJ whole genome shotgun (WGS) entry which is preliminary data.</text>
</comment>
<evidence type="ECO:0000313" key="9">
    <source>
        <dbReference type="Proteomes" id="UP001596101"/>
    </source>
</evidence>
<comment type="similarity">
    <text evidence="5">Belongs to the OXA1/ALB3/YidC family.</text>
</comment>
<dbReference type="PANTHER" id="PTHR12428">
    <property type="entry name" value="OXA1"/>
    <property type="match status" value="1"/>
</dbReference>